<accession>A0A517NMX8</accession>
<feature type="signal peptide" evidence="1">
    <location>
        <begin position="1"/>
        <end position="24"/>
    </location>
</feature>
<sequence length="193" mass="20875" precursor="true">MYGKFKCFAVAMTLVFAMVLTSHADAGGLLSRLKQRRSCCQAPTTACQPIRSCQPVQTCQSTCSPVATSPVRYSGCGCCPSLNPTATTRICTGTWERHPHLPLVCSAKLAREMNCCVTMHADNSMLLQACQRNAVARYNYCRGVPHRPTGTPTACTNCECSSPTFGCPGEPGSGEHQSCRYDCEYECSPPNDL</sequence>
<keyword evidence="3" id="KW-1185">Reference proteome</keyword>
<evidence type="ECO:0000256" key="1">
    <source>
        <dbReference type="SAM" id="SignalP"/>
    </source>
</evidence>
<dbReference type="Proteomes" id="UP000319817">
    <property type="component" value="Chromosome"/>
</dbReference>
<feature type="chain" id="PRO_5022213561" evidence="1">
    <location>
        <begin position="25"/>
        <end position="193"/>
    </location>
</feature>
<dbReference type="AlphaFoldDB" id="A0A517NMX8"/>
<keyword evidence="1" id="KW-0732">Signal</keyword>
<evidence type="ECO:0000313" key="2">
    <source>
        <dbReference type="EMBL" id="QDT08485.1"/>
    </source>
</evidence>
<name>A0A517NMX8_9BACT</name>
<organism evidence="2 3">
    <name type="scientific">Stieleria marina</name>
    <dbReference type="NCBI Taxonomy" id="1930275"/>
    <lineage>
        <taxon>Bacteria</taxon>
        <taxon>Pseudomonadati</taxon>
        <taxon>Planctomycetota</taxon>
        <taxon>Planctomycetia</taxon>
        <taxon>Pirellulales</taxon>
        <taxon>Pirellulaceae</taxon>
        <taxon>Stieleria</taxon>
    </lineage>
</organism>
<reference evidence="2 3" key="1">
    <citation type="submission" date="2019-02" db="EMBL/GenBank/DDBJ databases">
        <title>Deep-cultivation of Planctomycetes and their phenomic and genomic characterization uncovers novel biology.</title>
        <authorList>
            <person name="Wiegand S."/>
            <person name="Jogler M."/>
            <person name="Boedeker C."/>
            <person name="Pinto D."/>
            <person name="Vollmers J."/>
            <person name="Rivas-Marin E."/>
            <person name="Kohn T."/>
            <person name="Peeters S.H."/>
            <person name="Heuer A."/>
            <person name="Rast P."/>
            <person name="Oberbeckmann S."/>
            <person name="Bunk B."/>
            <person name="Jeske O."/>
            <person name="Meyerdierks A."/>
            <person name="Storesund J.E."/>
            <person name="Kallscheuer N."/>
            <person name="Luecker S."/>
            <person name="Lage O.M."/>
            <person name="Pohl T."/>
            <person name="Merkel B.J."/>
            <person name="Hornburger P."/>
            <person name="Mueller R.-W."/>
            <person name="Bruemmer F."/>
            <person name="Labrenz M."/>
            <person name="Spormann A.M."/>
            <person name="Op den Camp H."/>
            <person name="Overmann J."/>
            <person name="Amann R."/>
            <person name="Jetten M.S.M."/>
            <person name="Mascher T."/>
            <person name="Medema M.H."/>
            <person name="Devos D.P."/>
            <person name="Kaster A.-K."/>
            <person name="Ovreas L."/>
            <person name="Rohde M."/>
            <person name="Galperin M.Y."/>
            <person name="Jogler C."/>
        </authorList>
    </citation>
    <scope>NUCLEOTIDE SEQUENCE [LARGE SCALE GENOMIC DNA]</scope>
    <source>
        <strain evidence="2 3">K23_9</strain>
    </source>
</reference>
<gene>
    <name evidence="2" type="ORF">K239x_04240</name>
</gene>
<dbReference type="EMBL" id="CP036526">
    <property type="protein sequence ID" value="QDT08485.1"/>
    <property type="molecule type" value="Genomic_DNA"/>
</dbReference>
<proteinExistence type="predicted"/>
<protein>
    <submittedName>
        <fullName evidence="2">Uncharacterized protein</fullName>
    </submittedName>
</protein>
<evidence type="ECO:0000313" key="3">
    <source>
        <dbReference type="Proteomes" id="UP000319817"/>
    </source>
</evidence>